<protein>
    <submittedName>
        <fullName evidence="1">Uncharacterized protein</fullName>
    </submittedName>
</protein>
<gene>
    <name evidence="1" type="ORF">ALC53_03210</name>
</gene>
<evidence type="ECO:0000313" key="2">
    <source>
        <dbReference type="Proteomes" id="UP000078540"/>
    </source>
</evidence>
<sequence length="158" mass="18605">MEDIVPNHIGLNHITRENFIRLHTKDMAKALFTESKDIILNDNGSYFDNGKNNDANILNSLMTERSYSTLNVFSNTQISYIGDYIHKDYQVEKIQATSITDIPRLTFQVLYRITIGIYSYARKHGARWCYVLYMHKQKADILKLRLQFRHISSKQYHL</sequence>
<accession>A0A151I5H9</accession>
<dbReference type="EMBL" id="KQ976426">
    <property type="protein sequence ID" value="KYM87992.1"/>
    <property type="molecule type" value="Genomic_DNA"/>
</dbReference>
<dbReference type="AlphaFoldDB" id="A0A151I5H9"/>
<keyword evidence="2" id="KW-1185">Reference proteome</keyword>
<name>A0A151I5H9_9HYME</name>
<proteinExistence type="predicted"/>
<evidence type="ECO:0000313" key="1">
    <source>
        <dbReference type="EMBL" id="KYM87992.1"/>
    </source>
</evidence>
<organism evidence="1 2">
    <name type="scientific">Atta colombica</name>
    <dbReference type="NCBI Taxonomy" id="520822"/>
    <lineage>
        <taxon>Eukaryota</taxon>
        <taxon>Metazoa</taxon>
        <taxon>Ecdysozoa</taxon>
        <taxon>Arthropoda</taxon>
        <taxon>Hexapoda</taxon>
        <taxon>Insecta</taxon>
        <taxon>Pterygota</taxon>
        <taxon>Neoptera</taxon>
        <taxon>Endopterygota</taxon>
        <taxon>Hymenoptera</taxon>
        <taxon>Apocrita</taxon>
        <taxon>Aculeata</taxon>
        <taxon>Formicoidea</taxon>
        <taxon>Formicidae</taxon>
        <taxon>Myrmicinae</taxon>
        <taxon>Atta</taxon>
    </lineage>
</organism>
<reference evidence="1 2" key="1">
    <citation type="submission" date="2015-09" db="EMBL/GenBank/DDBJ databases">
        <title>Atta colombica WGS genome.</title>
        <authorList>
            <person name="Nygaard S."/>
            <person name="Hu H."/>
            <person name="Boomsma J."/>
            <person name="Zhang G."/>
        </authorList>
    </citation>
    <scope>NUCLEOTIDE SEQUENCE [LARGE SCALE GENOMIC DNA]</scope>
    <source>
        <strain evidence="1">Treedump-2</strain>
        <tissue evidence="1">Whole body</tissue>
    </source>
</reference>
<dbReference type="Proteomes" id="UP000078540">
    <property type="component" value="Unassembled WGS sequence"/>
</dbReference>